<evidence type="ECO:0000313" key="1">
    <source>
        <dbReference type="EMBL" id="KAJ7528741.1"/>
    </source>
</evidence>
<sequence length="279" mass="30401">MVELQKAWVYKEYGKFQDVLKLDEIPVPEVTPDQVLVKVEAAALNPIDFKRGLGYFSKTDSPLPTVPGYDVAGVVFKVGCEVSKFKEGDEVYGDINEYSIDKPKQWGGLAEYTAVEEKLLALKPRNLTFAEAASLPVAVETAEQGLEQANFQKGQTILVTGGAGGVGSQVIQIAKEVYGASLVATTASTKKLEFVKSLGADVAIDYTKDNYEELPKKYDVVYDTVDGKILTKLAPYFEQGKVKPIIDPKGHFKFAQVIEAFAYLETGRATGKVVVSIGE</sequence>
<comment type="caution">
    <text evidence="1">The sequence shown here is derived from an EMBL/GenBank/DDBJ whole genome shotgun (WGS) entry which is preliminary data.</text>
</comment>
<organism evidence="1 2">
    <name type="scientific">Diphasiastrum complanatum</name>
    <name type="common">Issler's clubmoss</name>
    <name type="synonym">Lycopodium complanatum</name>
    <dbReference type="NCBI Taxonomy" id="34168"/>
    <lineage>
        <taxon>Eukaryota</taxon>
        <taxon>Viridiplantae</taxon>
        <taxon>Streptophyta</taxon>
        <taxon>Embryophyta</taxon>
        <taxon>Tracheophyta</taxon>
        <taxon>Lycopodiopsida</taxon>
        <taxon>Lycopodiales</taxon>
        <taxon>Lycopodiaceae</taxon>
        <taxon>Lycopodioideae</taxon>
        <taxon>Diphasiastrum</taxon>
    </lineage>
</organism>
<gene>
    <name evidence="1" type="ORF">O6H91_15G016900</name>
</gene>
<accession>A0ACC2BG51</accession>
<evidence type="ECO:0000313" key="2">
    <source>
        <dbReference type="Proteomes" id="UP001162992"/>
    </source>
</evidence>
<keyword evidence="2" id="KW-1185">Reference proteome</keyword>
<reference evidence="2" key="1">
    <citation type="journal article" date="2024" name="Proc. Natl. Acad. Sci. U.S.A.">
        <title>Extraordinary preservation of gene collinearity over three hundred million years revealed in homosporous lycophytes.</title>
        <authorList>
            <person name="Li C."/>
            <person name="Wickell D."/>
            <person name="Kuo L.Y."/>
            <person name="Chen X."/>
            <person name="Nie B."/>
            <person name="Liao X."/>
            <person name="Peng D."/>
            <person name="Ji J."/>
            <person name="Jenkins J."/>
            <person name="Williams M."/>
            <person name="Shu S."/>
            <person name="Plott C."/>
            <person name="Barry K."/>
            <person name="Rajasekar S."/>
            <person name="Grimwood J."/>
            <person name="Han X."/>
            <person name="Sun S."/>
            <person name="Hou Z."/>
            <person name="He W."/>
            <person name="Dai G."/>
            <person name="Sun C."/>
            <person name="Schmutz J."/>
            <person name="Leebens-Mack J.H."/>
            <person name="Li F.W."/>
            <person name="Wang L."/>
        </authorList>
    </citation>
    <scope>NUCLEOTIDE SEQUENCE [LARGE SCALE GENOMIC DNA]</scope>
    <source>
        <strain evidence="2">cv. PW_Plant_1</strain>
    </source>
</reference>
<protein>
    <submittedName>
        <fullName evidence="1">Uncharacterized protein</fullName>
    </submittedName>
</protein>
<proteinExistence type="predicted"/>
<name>A0ACC2BG51_DIPCM</name>
<dbReference type="EMBL" id="CM055106">
    <property type="protein sequence ID" value="KAJ7528741.1"/>
    <property type="molecule type" value="Genomic_DNA"/>
</dbReference>
<dbReference type="Proteomes" id="UP001162992">
    <property type="component" value="Chromosome 15"/>
</dbReference>